<feature type="transmembrane region" description="Helical" evidence="7">
    <location>
        <begin position="267"/>
        <end position="286"/>
    </location>
</feature>
<keyword evidence="10" id="KW-1185">Reference proteome</keyword>
<organism evidence="9 10">
    <name type="scientific">Plectosphaerella plurivora</name>
    <dbReference type="NCBI Taxonomy" id="936078"/>
    <lineage>
        <taxon>Eukaryota</taxon>
        <taxon>Fungi</taxon>
        <taxon>Dikarya</taxon>
        <taxon>Ascomycota</taxon>
        <taxon>Pezizomycotina</taxon>
        <taxon>Sordariomycetes</taxon>
        <taxon>Hypocreomycetidae</taxon>
        <taxon>Glomerellales</taxon>
        <taxon>Plectosphaerellaceae</taxon>
        <taxon>Plectosphaerella</taxon>
    </lineage>
</organism>
<dbReference type="PANTHER" id="PTHR23501:SF177">
    <property type="entry name" value="MAJOR FACILITATOR SUPERFAMILY (MFS) PROFILE DOMAIN-CONTAINING PROTEIN-RELATED"/>
    <property type="match status" value="1"/>
</dbReference>
<evidence type="ECO:0000313" key="10">
    <source>
        <dbReference type="Proteomes" id="UP000770015"/>
    </source>
</evidence>
<evidence type="ECO:0000256" key="6">
    <source>
        <dbReference type="SAM" id="MobiDB-lite"/>
    </source>
</evidence>
<dbReference type="InterPro" id="IPR036259">
    <property type="entry name" value="MFS_trans_sf"/>
</dbReference>
<feature type="transmembrane region" description="Helical" evidence="7">
    <location>
        <begin position="226"/>
        <end position="246"/>
    </location>
</feature>
<accession>A0A9P9A800</accession>
<dbReference type="EMBL" id="JAGSXJ010000026">
    <property type="protein sequence ID" value="KAH6673993.1"/>
    <property type="molecule type" value="Genomic_DNA"/>
</dbReference>
<reference evidence="9" key="1">
    <citation type="journal article" date="2021" name="Nat. Commun.">
        <title>Genetic determinants of endophytism in the Arabidopsis root mycobiome.</title>
        <authorList>
            <person name="Mesny F."/>
            <person name="Miyauchi S."/>
            <person name="Thiergart T."/>
            <person name="Pickel B."/>
            <person name="Atanasova L."/>
            <person name="Karlsson M."/>
            <person name="Huettel B."/>
            <person name="Barry K.W."/>
            <person name="Haridas S."/>
            <person name="Chen C."/>
            <person name="Bauer D."/>
            <person name="Andreopoulos W."/>
            <person name="Pangilinan J."/>
            <person name="LaButti K."/>
            <person name="Riley R."/>
            <person name="Lipzen A."/>
            <person name="Clum A."/>
            <person name="Drula E."/>
            <person name="Henrissat B."/>
            <person name="Kohler A."/>
            <person name="Grigoriev I.V."/>
            <person name="Martin F.M."/>
            <person name="Hacquard S."/>
        </authorList>
    </citation>
    <scope>NUCLEOTIDE SEQUENCE</scope>
    <source>
        <strain evidence="9">MPI-SDFR-AT-0117</strain>
    </source>
</reference>
<keyword evidence="5 7" id="KW-0472">Membrane</keyword>
<comment type="subcellular location">
    <subcellularLocation>
        <location evidence="1">Membrane</location>
        <topology evidence="1">Multi-pass membrane protein</topology>
    </subcellularLocation>
</comment>
<feature type="transmembrane region" description="Helical" evidence="7">
    <location>
        <begin position="431"/>
        <end position="450"/>
    </location>
</feature>
<keyword evidence="3 7" id="KW-0812">Transmembrane</keyword>
<dbReference type="InterPro" id="IPR011701">
    <property type="entry name" value="MFS"/>
</dbReference>
<feature type="transmembrane region" description="Helical" evidence="7">
    <location>
        <begin position="375"/>
        <end position="394"/>
    </location>
</feature>
<feature type="transmembrane region" description="Helical" evidence="7">
    <location>
        <begin position="533"/>
        <end position="553"/>
    </location>
</feature>
<keyword evidence="2" id="KW-0813">Transport</keyword>
<feature type="transmembrane region" description="Helical" evidence="7">
    <location>
        <begin position="334"/>
        <end position="355"/>
    </location>
</feature>
<dbReference type="FunFam" id="1.20.1250.20:FF:000196">
    <property type="entry name" value="MFS toxin efflux pump (AflT)"/>
    <property type="match status" value="1"/>
</dbReference>
<feature type="transmembrane region" description="Helical" evidence="7">
    <location>
        <begin position="68"/>
        <end position="94"/>
    </location>
</feature>
<evidence type="ECO:0000313" key="9">
    <source>
        <dbReference type="EMBL" id="KAH6673993.1"/>
    </source>
</evidence>
<dbReference type="SUPFAM" id="SSF103473">
    <property type="entry name" value="MFS general substrate transporter"/>
    <property type="match status" value="1"/>
</dbReference>
<dbReference type="Proteomes" id="UP000770015">
    <property type="component" value="Unassembled WGS sequence"/>
</dbReference>
<evidence type="ECO:0000256" key="1">
    <source>
        <dbReference type="ARBA" id="ARBA00004141"/>
    </source>
</evidence>
<name>A0A9P9A800_9PEZI</name>
<dbReference type="GO" id="GO:0005886">
    <property type="term" value="C:plasma membrane"/>
    <property type="evidence" value="ECO:0007669"/>
    <property type="project" value="TreeGrafter"/>
</dbReference>
<proteinExistence type="predicted"/>
<keyword evidence="4 7" id="KW-1133">Transmembrane helix</keyword>
<evidence type="ECO:0000256" key="7">
    <source>
        <dbReference type="SAM" id="Phobius"/>
    </source>
</evidence>
<dbReference type="OrthoDB" id="10021397at2759"/>
<evidence type="ECO:0000256" key="4">
    <source>
        <dbReference type="ARBA" id="ARBA00022989"/>
    </source>
</evidence>
<protein>
    <submittedName>
        <fullName evidence="9">Major facilitator superfamily domain-containing protein</fullName>
    </submittedName>
</protein>
<feature type="transmembrane region" description="Helical" evidence="7">
    <location>
        <begin position="292"/>
        <end position="314"/>
    </location>
</feature>
<comment type="caution">
    <text evidence="9">The sequence shown here is derived from an EMBL/GenBank/DDBJ whole genome shotgun (WGS) entry which is preliminary data.</text>
</comment>
<dbReference type="Pfam" id="PF07690">
    <property type="entry name" value="MFS_1"/>
    <property type="match status" value="1"/>
</dbReference>
<gene>
    <name evidence="9" type="ORF">F5X68DRAFT_194029</name>
</gene>
<dbReference type="Gene3D" id="1.20.1720.10">
    <property type="entry name" value="Multidrug resistance protein D"/>
    <property type="match status" value="1"/>
</dbReference>
<evidence type="ECO:0000256" key="5">
    <source>
        <dbReference type="ARBA" id="ARBA00023136"/>
    </source>
</evidence>
<evidence type="ECO:0000256" key="2">
    <source>
        <dbReference type="ARBA" id="ARBA00022448"/>
    </source>
</evidence>
<dbReference type="FunFam" id="1.20.1720.10:FF:000012">
    <property type="entry name" value="MFS toxin efflux pump (AflT)"/>
    <property type="match status" value="1"/>
</dbReference>
<feature type="transmembrane region" description="Helical" evidence="7">
    <location>
        <begin position="136"/>
        <end position="155"/>
    </location>
</feature>
<feature type="domain" description="Major facilitator superfamily (MFS) profile" evidence="8">
    <location>
        <begin position="71"/>
        <end position="570"/>
    </location>
</feature>
<sequence>MERPNDRPATPSSLRQDDDHQSKQSPPLTKTDDNLPPTTTTQPIDEKTDAVSTKQDVADDEYPSGIKLVAIVVALILAIFLASLDMTIVATAIPKITDEFGGLQDVSWYGAAFFMANGGLQSSWGKAYKYFPLKWTFIAAVFVFEVGSLVCGAAPTSTALIIGRALAGVGAAGLGTGAYTIIAFAAPPNKRAMYTGFVGMSYGIASVCGPLLGGVFSDYSTWRWCFYMNLPVGAITVIIILLFFHAPAAAKPVEATWTEKFLQMDPVGVALVMAAIVTYILAFQYAGHDAPWNSGLVIGLIVAFSVLYIVFGVWEYFQGDRAMLVPRLLKGRPVWVSCAYAFFFSGGYFLTIYYLPIYFQSVKGVSPTMSGVRNLPLILGVTVAMILSGFFVSATGIAAPLKVGGAAVATIATGLIFTFDADTSTGEWIGYQLLAGIGWGVSYQLPIIVAQSSADPADVSTVTAMVLFFMNLGGSSFISAGQAAFVNTLLGRLPTTAPGVDPLDVVTTGATDIRSVFSADQVPGILEAYMDGIKMALVLPIAATGLAFVMSVFSKWQKLPSSATKEAVAV</sequence>
<feature type="transmembrane region" description="Helical" evidence="7">
    <location>
        <begin position="192"/>
        <end position="214"/>
    </location>
</feature>
<dbReference type="PROSITE" id="PS50850">
    <property type="entry name" value="MFS"/>
    <property type="match status" value="1"/>
</dbReference>
<feature type="transmembrane region" description="Helical" evidence="7">
    <location>
        <begin position="161"/>
        <end position="185"/>
    </location>
</feature>
<dbReference type="PANTHER" id="PTHR23501">
    <property type="entry name" value="MAJOR FACILITATOR SUPERFAMILY"/>
    <property type="match status" value="1"/>
</dbReference>
<dbReference type="AlphaFoldDB" id="A0A9P9A800"/>
<feature type="transmembrane region" description="Helical" evidence="7">
    <location>
        <begin position="462"/>
        <end position="485"/>
    </location>
</feature>
<dbReference type="CDD" id="cd17502">
    <property type="entry name" value="MFS_Azr1_MDR_like"/>
    <property type="match status" value="1"/>
</dbReference>
<dbReference type="Gene3D" id="1.20.1250.20">
    <property type="entry name" value="MFS general substrate transporter like domains"/>
    <property type="match status" value="1"/>
</dbReference>
<evidence type="ECO:0000256" key="3">
    <source>
        <dbReference type="ARBA" id="ARBA00022692"/>
    </source>
</evidence>
<feature type="region of interest" description="Disordered" evidence="6">
    <location>
        <begin position="1"/>
        <end position="56"/>
    </location>
</feature>
<evidence type="ECO:0000259" key="8">
    <source>
        <dbReference type="PROSITE" id="PS50850"/>
    </source>
</evidence>
<dbReference type="InterPro" id="IPR020846">
    <property type="entry name" value="MFS_dom"/>
</dbReference>
<dbReference type="GO" id="GO:0022857">
    <property type="term" value="F:transmembrane transporter activity"/>
    <property type="evidence" value="ECO:0007669"/>
    <property type="project" value="InterPro"/>
</dbReference>